<keyword evidence="2" id="KW-1185">Reference proteome</keyword>
<sequence length="72" mass="7779">ACRHKPYHSKCSECCEAPDVNIICVSPVLPTFNKSGIIRCVGEGYLHADSQLQTSDSHSPTSDNSYGSGFCE</sequence>
<proteinExistence type="predicted"/>
<evidence type="ECO:0000313" key="1">
    <source>
        <dbReference type="EMBL" id="CAG8591201.1"/>
    </source>
</evidence>
<accession>A0ACA9MJK0</accession>
<dbReference type="Proteomes" id="UP000789920">
    <property type="component" value="Unassembled WGS sequence"/>
</dbReference>
<evidence type="ECO:0000313" key="2">
    <source>
        <dbReference type="Proteomes" id="UP000789920"/>
    </source>
</evidence>
<organism evidence="1 2">
    <name type="scientific">Racocetra persica</name>
    <dbReference type="NCBI Taxonomy" id="160502"/>
    <lineage>
        <taxon>Eukaryota</taxon>
        <taxon>Fungi</taxon>
        <taxon>Fungi incertae sedis</taxon>
        <taxon>Mucoromycota</taxon>
        <taxon>Glomeromycotina</taxon>
        <taxon>Glomeromycetes</taxon>
        <taxon>Diversisporales</taxon>
        <taxon>Gigasporaceae</taxon>
        <taxon>Racocetra</taxon>
    </lineage>
</organism>
<gene>
    <name evidence="1" type="ORF">RPERSI_LOCUS5542</name>
</gene>
<name>A0ACA9MJK0_9GLOM</name>
<reference evidence="1" key="1">
    <citation type="submission" date="2021-06" db="EMBL/GenBank/DDBJ databases">
        <authorList>
            <person name="Kallberg Y."/>
            <person name="Tangrot J."/>
            <person name="Rosling A."/>
        </authorList>
    </citation>
    <scope>NUCLEOTIDE SEQUENCE</scope>
    <source>
        <strain evidence="1">MA461A</strain>
    </source>
</reference>
<comment type="caution">
    <text evidence="1">The sequence shown here is derived from an EMBL/GenBank/DDBJ whole genome shotgun (WGS) entry which is preliminary data.</text>
</comment>
<feature type="non-terminal residue" evidence="1">
    <location>
        <position position="1"/>
    </location>
</feature>
<dbReference type="EMBL" id="CAJVQC010008330">
    <property type="protein sequence ID" value="CAG8591201.1"/>
    <property type="molecule type" value="Genomic_DNA"/>
</dbReference>
<protein>
    <submittedName>
        <fullName evidence="1">17919_t:CDS:1</fullName>
    </submittedName>
</protein>